<keyword evidence="5" id="KW-1185">Reference proteome</keyword>
<comment type="similarity">
    <text evidence="1">Belongs to the STIG1 family.</text>
</comment>
<dbReference type="AlphaFoldDB" id="A0A022R6K7"/>
<protein>
    <submittedName>
        <fullName evidence="4">Uncharacterized protein</fullName>
    </submittedName>
</protein>
<feature type="chain" id="PRO_5001507841" evidence="3">
    <location>
        <begin position="29"/>
        <end position="144"/>
    </location>
</feature>
<evidence type="ECO:0000313" key="4">
    <source>
        <dbReference type="EMBL" id="EYU35629.1"/>
    </source>
</evidence>
<evidence type="ECO:0000256" key="2">
    <source>
        <dbReference type="ARBA" id="ARBA00022729"/>
    </source>
</evidence>
<gene>
    <name evidence="4" type="ORF">MIMGU_mgv1a024160mg</name>
</gene>
<dbReference type="STRING" id="4155.A0A022R6K7"/>
<proteinExistence type="inferred from homology"/>
<accession>A0A022R6K7</accession>
<organism evidence="4 5">
    <name type="scientific">Erythranthe guttata</name>
    <name type="common">Yellow monkey flower</name>
    <name type="synonym">Mimulus guttatus</name>
    <dbReference type="NCBI Taxonomy" id="4155"/>
    <lineage>
        <taxon>Eukaryota</taxon>
        <taxon>Viridiplantae</taxon>
        <taxon>Streptophyta</taxon>
        <taxon>Embryophyta</taxon>
        <taxon>Tracheophyta</taxon>
        <taxon>Spermatophyta</taxon>
        <taxon>Magnoliopsida</taxon>
        <taxon>eudicotyledons</taxon>
        <taxon>Gunneridae</taxon>
        <taxon>Pentapetalae</taxon>
        <taxon>asterids</taxon>
        <taxon>lamiids</taxon>
        <taxon>Lamiales</taxon>
        <taxon>Phrymaceae</taxon>
        <taxon>Erythranthe</taxon>
    </lineage>
</organism>
<evidence type="ECO:0000256" key="1">
    <source>
        <dbReference type="ARBA" id="ARBA00006010"/>
    </source>
</evidence>
<evidence type="ECO:0000256" key="3">
    <source>
        <dbReference type="SAM" id="SignalP"/>
    </source>
</evidence>
<keyword evidence="2 3" id="KW-0732">Signal</keyword>
<name>A0A022R6K7_ERYGU</name>
<dbReference type="PANTHER" id="PTHR33227">
    <property type="entry name" value="STIGMA-SPECIFIC STIG1-LIKE PROTEIN 3"/>
    <property type="match status" value="1"/>
</dbReference>
<feature type="signal peptide" evidence="3">
    <location>
        <begin position="1"/>
        <end position="28"/>
    </location>
</feature>
<dbReference type="Pfam" id="PF04885">
    <property type="entry name" value="Stig1"/>
    <property type="match status" value="1"/>
</dbReference>
<dbReference type="InterPro" id="IPR006969">
    <property type="entry name" value="Stig-like"/>
</dbReference>
<dbReference type="Proteomes" id="UP000030748">
    <property type="component" value="Unassembled WGS sequence"/>
</dbReference>
<dbReference type="PANTHER" id="PTHR33227:SF18">
    <property type="entry name" value="STIGMA-SPECIFIC STIG1-LIKE PROTEIN 3"/>
    <property type="match status" value="1"/>
</dbReference>
<evidence type="ECO:0000313" key="5">
    <source>
        <dbReference type="Proteomes" id="UP000030748"/>
    </source>
</evidence>
<reference evidence="4 5" key="1">
    <citation type="journal article" date="2013" name="Proc. Natl. Acad. Sci. U.S.A.">
        <title>Fine-scale variation in meiotic recombination in Mimulus inferred from population shotgun sequencing.</title>
        <authorList>
            <person name="Hellsten U."/>
            <person name="Wright K.M."/>
            <person name="Jenkins J."/>
            <person name="Shu S."/>
            <person name="Yuan Y."/>
            <person name="Wessler S.R."/>
            <person name="Schmutz J."/>
            <person name="Willis J.H."/>
            <person name="Rokhsar D.S."/>
        </authorList>
    </citation>
    <scope>NUCLEOTIDE SEQUENCE [LARGE SCALE GENOMIC DNA]</scope>
    <source>
        <strain evidence="5">cv. DUN x IM62</strain>
    </source>
</reference>
<sequence length="144" mass="15527">MGEKIMKVIKIIFLIIMVLILIPTPTNSKPGFLEIKPVVAKRVSRFLQQNNPRISGSCGNGNDGQVCGGYLFEGRNAICCNNKCTEAGHDFNNCGACGMKCAFGEICCRGECVNARSDKKHCGFCNNLCVGDGNCVYGVCDYAV</sequence>
<dbReference type="EMBL" id="KI630608">
    <property type="protein sequence ID" value="EYU35629.1"/>
    <property type="molecule type" value="Genomic_DNA"/>
</dbReference>